<gene>
    <name evidence="1" type="ORF">A2955_00310</name>
</gene>
<sequence length="226" mass="25853">MKSLEEFIKEKEIKNTLFIFPHPDDVSYVSSGLIQLLNKIGIESSLICLTSGNNDETTKSELSASAKVLGLKNIDTWDYKEQKLFDSAEEWMQKLEKMIRKTNPDMIVSFDTSGITGNLDHIATSITTLKILKSLKSPAILLWRVADNEEGKFFKVKSDPKIKGGYILNLNFESSTRKLKAIFAHKSKIVNLVKRLQVIDLYLFDHKETYHLVDLSRNYSFDIKTK</sequence>
<dbReference type="Proteomes" id="UP000177501">
    <property type="component" value="Unassembled WGS sequence"/>
</dbReference>
<reference evidence="1 2" key="1">
    <citation type="journal article" date="2016" name="Nat. Commun.">
        <title>Thousands of microbial genomes shed light on interconnected biogeochemical processes in an aquifer system.</title>
        <authorList>
            <person name="Anantharaman K."/>
            <person name="Brown C.T."/>
            <person name="Hug L.A."/>
            <person name="Sharon I."/>
            <person name="Castelle C.J."/>
            <person name="Probst A.J."/>
            <person name="Thomas B.C."/>
            <person name="Singh A."/>
            <person name="Wilkins M.J."/>
            <person name="Karaoz U."/>
            <person name="Brodie E.L."/>
            <person name="Williams K.H."/>
            <person name="Hubbard S.S."/>
            <person name="Banfield J.F."/>
        </authorList>
    </citation>
    <scope>NUCLEOTIDE SEQUENCE [LARGE SCALE GENOMIC DNA]</scope>
</reference>
<dbReference type="InterPro" id="IPR024078">
    <property type="entry name" value="LmbE-like_dom_sf"/>
</dbReference>
<dbReference type="Pfam" id="PF02585">
    <property type="entry name" value="PIG-L"/>
    <property type="match status" value="1"/>
</dbReference>
<dbReference type="PANTHER" id="PTHR12993:SF11">
    <property type="entry name" value="N-ACETYLGLUCOSAMINYL-PHOSPHATIDYLINOSITOL DE-N-ACETYLASE"/>
    <property type="match status" value="1"/>
</dbReference>
<organism evidence="1 2">
    <name type="scientific">Candidatus Woesebacteria bacterium RIFCSPLOWO2_01_FULL_37_19</name>
    <dbReference type="NCBI Taxonomy" id="1802514"/>
    <lineage>
        <taxon>Bacteria</taxon>
        <taxon>Candidatus Woeseibacteriota</taxon>
    </lineage>
</organism>
<dbReference type="AlphaFoldDB" id="A0A1F8BDI8"/>
<dbReference type="EMBL" id="MGHA01000003">
    <property type="protein sequence ID" value="OGM61388.1"/>
    <property type="molecule type" value="Genomic_DNA"/>
</dbReference>
<dbReference type="Gene3D" id="3.40.50.10320">
    <property type="entry name" value="LmbE-like"/>
    <property type="match status" value="1"/>
</dbReference>
<evidence type="ECO:0000313" key="1">
    <source>
        <dbReference type="EMBL" id="OGM61388.1"/>
    </source>
</evidence>
<name>A0A1F8BDI8_9BACT</name>
<dbReference type="STRING" id="1802514.A2955_00310"/>
<dbReference type="SUPFAM" id="SSF102588">
    <property type="entry name" value="LmbE-like"/>
    <property type="match status" value="1"/>
</dbReference>
<dbReference type="PANTHER" id="PTHR12993">
    <property type="entry name" value="N-ACETYLGLUCOSAMINYL-PHOSPHATIDYLINOSITOL DE-N-ACETYLASE-RELATED"/>
    <property type="match status" value="1"/>
</dbReference>
<evidence type="ECO:0000313" key="2">
    <source>
        <dbReference type="Proteomes" id="UP000177501"/>
    </source>
</evidence>
<evidence type="ECO:0008006" key="3">
    <source>
        <dbReference type="Google" id="ProtNLM"/>
    </source>
</evidence>
<accession>A0A1F8BDI8</accession>
<proteinExistence type="predicted"/>
<dbReference type="InterPro" id="IPR003737">
    <property type="entry name" value="GlcNAc_PI_deacetylase-related"/>
</dbReference>
<comment type="caution">
    <text evidence="1">The sequence shown here is derived from an EMBL/GenBank/DDBJ whole genome shotgun (WGS) entry which is preliminary data.</text>
</comment>
<protein>
    <recommendedName>
        <fullName evidence="3">GlcNAc-PI de-N-acetylase</fullName>
    </recommendedName>
</protein>
<dbReference type="GO" id="GO:0000225">
    <property type="term" value="F:N-acetylglucosaminylphosphatidylinositol deacetylase activity"/>
    <property type="evidence" value="ECO:0007669"/>
    <property type="project" value="TreeGrafter"/>
</dbReference>